<feature type="compositionally biased region" description="Polar residues" evidence="1">
    <location>
        <begin position="218"/>
        <end position="232"/>
    </location>
</feature>
<feature type="region of interest" description="Disordered" evidence="1">
    <location>
        <begin position="463"/>
        <end position="510"/>
    </location>
</feature>
<proteinExistence type="predicted"/>
<sequence length="596" mass="66932">MVDSVASLTRLAPNGYPMAPRRKSTSKSKRHNSRAFHDPAYEERIQQAIDAKYGDGPEKDWTWSQLSKFYSVAYQTLRDRASGRHRAMSEAGKERRLLNGAQESAMLSWAEQNAAAAVPWDIRDMRAHANPAIPSDAESEADDESANDNGSQPPVTILNAELGSDTEEESNADPDFDPNSAEEPSMSQSATLPTLPDFDWEGSDCEDNPTLSRRDTENMSWNPTLPSNSSEFNFPDEPSLPQRRRTTRFSTPSETLNPTDLIAHCYREMAKMQYTPDESKLEDELIEEIQALRKQINSLAEALEMQCALTDAANAHCTIAQREISHLRTKLENSTKPVNRGPTKVKARFLTLPAMREAFEAEEKERLEKERMAEEKELQRRAEDEEKENQIKADAASKVFSDPLSSYKKKHDLRALALALGLSDLGTVPILLENIRQALDEKKNELQQNPRFSGLFSSKRRRIEASVNPEASTQEDPDLVPRNNDLVDNSQSHFPHIPLNLSSSQTSLQHHPPPIFHPNLQASSLTSASRMSLQSQYSQIQPGHGLYYHPSPYLNPNPAPLHPTHVSQHSNLSMSYNTYQYPPPRVPGEAPFNSNS</sequence>
<accession>A0A409YF16</accession>
<dbReference type="EMBL" id="NHTK01001235">
    <property type="protein sequence ID" value="PPR01581.1"/>
    <property type="molecule type" value="Genomic_DNA"/>
</dbReference>
<name>A0A409YF16_9AGAR</name>
<feature type="compositionally biased region" description="Acidic residues" evidence="1">
    <location>
        <begin position="198"/>
        <end position="207"/>
    </location>
</feature>
<keyword evidence="3" id="KW-1185">Reference proteome</keyword>
<feature type="compositionally biased region" description="Polar residues" evidence="1">
    <location>
        <begin position="500"/>
        <end position="509"/>
    </location>
</feature>
<gene>
    <name evidence="2" type="ORF">CVT24_005872</name>
</gene>
<feature type="region of interest" description="Disordered" evidence="1">
    <location>
        <begin position="1"/>
        <end position="39"/>
    </location>
</feature>
<evidence type="ECO:0000313" key="3">
    <source>
        <dbReference type="Proteomes" id="UP000284842"/>
    </source>
</evidence>
<dbReference type="InParanoid" id="A0A409YF16"/>
<evidence type="ECO:0000256" key="1">
    <source>
        <dbReference type="SAM" id="MobiDB-lite"/>
    </source>
</evidence>
<feature type="compositionally biased region" description="Basic residues" evidence="1">
    <location>
        <begin position="20"/>
        <end position="34"/>
    </location>
</feature>
<reference evidence="2 3" key="1">
    <citation type="journal article" date="2018" name="Evol. Lett.">
        <title>Horizontal gene cluster transfer increased hallucinogenic mushroom diversity.</title>
        <authorList>
            <person name="Reynolds H.T."/>
            <person name="Vijayakumar V."/>
            <person name="Gluck-Thaler E."/>
            <person name="Korotkin H.B."/>
            <person name="Matheny P.B."/>
            <person name="Slot J.C."/>
        </authorList>
    </citation>
    <scope>NUCLEOTIDE SEQUENCE [LARGE SCALE GENOMIC DNA]</scope>
    <source>
        <strain evidence="2 3">2629</strain>
    </source>
</reference>
<dbReference type="Proteomes" id="UP000284842">
    <property type="component" value="Unassembled WGS sequence"/>
</dbReference>
<feature type="compositionally biased region" description="Acidic residues" evidence="1">
    <location>
        <begin position="137"/>
        <end position="146"/>
    </location>
</feature>
<feature type="compositionally biased region" description="Acidic residues" evidence="1">
    <location>
        <begin position="164"/>
        <end position="176"/>
    </location>
</feature>
<comment type="caution">
    <text evidence="2">The sequence shown here is derived from an EMBL/GenBank/DDBJ whole genome shotgun (WGS) entry which is preliminary data.</text>
</comment>
<feature type="region of interest" description="Disordered" evidence="1">
    <location>
        <begin position="133"/>
        <end position="256"/>
    </location>
</feature>
<organism evidence="2 3">
    <name type="scientific">Panaeolus cyanescens</name>
    <dbReference type="NCBI Taxonomy" id="181874"/>
    <lineage>
        <taxon>Eukaryota</taxon>
        <taxon>Fungi</taxon>
        <taxon>Dikarya</taxon>
        <taxon>Basidiomycota</taxon>
        <taxon>Agaricomycotina</taxon>
        <taxon>Agaricomycetes</taxon>
        <taxon>Agaricomycetidae</taxon>
        <taxon>Agaricales</taxon>
        <taxon>Agaricineae</taxon>
        <taxon>Galeropsidaceae</taxon>
        <taxon>Panaeolus</taxon>
    </lineage>
</organism>
<dbReference type="OrthoDB" id="3030676at2759"/>
<dbReference type="STRING" id="181874.A0A409YF16"/>
<protein>
    <submittedName>
        <fullName evidence="2">Uncharacterized protein</fullName>
    </submittedName>
</protein>
<feature type="region of interest" description="Disordered" evidence="1">
    <location>
        <begin position="574"/>
        <end position="596"/>
    </location>
</feature>
<dbReference type="AlphaFoldDB" id="A0A409YF16"/>
<feature type="region of interest" description="Disordered" evidence="1">
    <location>
        <begin position="363"/>
        <end position="391"/>
    </location>
</feature>
<evidence type="ECO:0000313" key="2">
    <source>
        <dbReference type="EMBL" id="PPR01581.1"/>
    </source>
</evidence>